<feature type="signal peptide" evidence="1">
    <location>
        <begin position="1"/>
        <end position="25"/>
    </location>
</feature>
<evidence type="ECO:0008006" key="4">
    <source>
        <dbReference type="Google" id="ProtNLM"/>
    </source>
</evidence>
<dbReference type="Pfam" id="PF19867">
    <property type="entry name" value="DUF6340"/>
    <property type="match status" value="1"/>
</dbReference>
<dbReference type="AlphaFoldDB" id="A0A3M9MSB4"/>
<evidence type="ECO:0000256" key="1">
    <source>
        <dbReference type="SAM" id="SignalP"/>
    </source>
</evidence>
<keyword evidence="3" id="KW-1185">Reference proteome</keyword>
<gene>
    <name evidence="2" type="ORF">EFA69_18685</name>
</gene>
<feature type="chain" id="PRO_5018032353" description="Tetratricopeptide repeat protein" evidence="1">
    <location>
        <begin position="26"/>
        <end position="291"/>
    </location>
</feature>
<dbReference type="Proteomes" id="UP000271010">
    <property type="component" value="Unassembled WGS sequence"/>
</dbReference>
<organism evidence="2 3">
    <name type="scientific">Rufibacter immobilis</name>
    <dbReference type="NCBI Taxonomy" id="1348778"/>
    <lineage>
        <taxon>Bacteria</taxon>
        <taxon>Pseudomonadati</taxon>
        <taxon>Bacteroidota</taxon>
        <taxon>Cytophagia</taxon>
        <taxon>Cytophagales</taxon>
        <taxon>Hymenobacteraceae</taxon>
        <taxon>Rufibacter</taxon>
    </lineage>
</organism>
<comment type="caution">
    <text evidence="2">The sequence shown here is derived from an EMBL/GenBank/DDBJ whole genome shotgun (WGS) entry which is preliminary data.</text>
</comment>
<evidence type="ECO:0000313" key="2">
    <source>
        <dbReference type="EMBL" id="RNI28105.1"/>
    </source>
</evidence>
<dbReference type="InterPro" id="IPR045921">
    <property type="entry name" value="DUF6340"/>
</dbReference>
<accession>A0A3M9MSB4</accession>
<name>A0A3M9MSB4_9BACT</name>
<protein>
    <recommendedName>
        <fullName evidence="4">Tetratricopeptide repeat protein</fullName>
    </recommendedName>
</protein>
<dbReference type="PROSITE" id="PS51257">
    <property type="entry name" value="PROKAR_LIPOPROTEIN"/>
    <property type="match status" value="1"/>
</dbReference>
<dbReference type="OrthoDB" id="788968at2"/>
<proteinExistence type="predicted"/>
<sequence>MKTYSPRLVIACLCLFLSSCTSVLYLDREEPAIVQIPDEIARILLVQRYDASLLPYKKERKVEVFRDGAINAMEAVRHELALDTTFQVVLADTSLFLQKPVADRLITKAKAQQLCREYNASLLLVLDTLDAYMDQASVTREKDEQGNVSKIADYFLVVSTKWRLYTQEGELLDEATLTHSEPYGSRGVISGLLAIGPAMANAGEAVNRNAAITGKMYADRFYPTKFTITKEYFHQKELAQAAEYIRLYEWEKASELLVPLAKGKSTSLAGKAAYNLAVIHEVQGNLEEARK</sequence>
<keyword evidence="1" id="KW-0732">Signal</keyword>
<dbReference type="RefSeq" id="WP_123134571.1">
    <property type="nucleotide sequence ID" value="NZ_RJJE01000017.1"/>
</dbReference>
<evidence type="ECO:0000313" key="3">
    <source>
        <dbReference type="Proteomes" id="UP000271010"/>
    </source>
</evidence>
<reference evidence="2 3" key="1">
    <citation type="submission" date="2018-11" db="EMBL/GenBank/DDBJ databases">
        <title>Rufibacter latericius sp. nov., isolated from water in Baiyang Lake.</title>
        <authorList>
            <person name="Yang Y."/>
        </authorList>
    </citation>
    <scope>NUCLEOTIDE SEQUENCE [LARGE SCALE GENOMIC DNA]</scope>
    <source>
        <strain evidence="2 3">MCC P1</strain>
    </source>
</reference>
<dbReference type="EMBL" id="RJJE01000017">
    <property type="protein sequence ID" value="RNI28105.1"/>
    <property type="molecule type" value="Genomic_DNA"/>
</dbReference>